<keyword evidence="2" id="KW-1185">Reference proteome</keyword>
<dbReference type="Pfam" id="PF12900">
    <property type="entry name" value="Pyridox_ox_2"/>
    <property type="match status" value="1"/>
</dbReference>
<name>A0ABN1KRH9_CLOSU</name>
<dbReference type="RefSeq" id="WP_343826626.1">
    <property type="nucleotide sequence ID" value="NZ_BAAACI010000006.1"/>
</dbReference>
<dbReference type="Gene3D" id="2.30.110.10">
    <property type="entry name" value="Electron Transport, Fmn-binding Protein, Chain A"/>
    <property type="match status" value="1"/>
</dbReference>
<sequence>MFKEMRKKDREVFGEDIEKILINGEYGILATVGESGYPYAVPLSYVYQDNTIYFHCAKEGHKLENIEKSPKVSFCVVTDTEVLPGKFSTNYKSIIAFGEAKELIGDLKGDILFKFIEKYSQNFIEEGKRYIERAQDSAKIVEIKIEHITGKSRG</sequence>
<dbReference type="InterPro" id="IPR024747">
    <property type="entry name" value="Pyridox_Oxase-rel"/>
</dbReference>
<organism evidence="1 2">
    <name type="scientific">Clostridium subterminale</name>
    <dbReference type="NCBI Taxonomy" id="1550"/>
    <lineage>
        <taxon>Bacteria</taxon>
        <taxon>Bacillati</taxon>
        <taxon>Bacillota</taxon>
        <taxon>Clostridia</taxon>
        <taxon>Eubacteriales</taxon>
        <taxon>Clostridiaceae</taxon>
        <taxon>Clostridium</taxon>
    </lineage>
</organism>
<dbReference type="PANTHER" id="PTHR34071:SF2">
    <property type="entry name" value="FLAVIN-NUCLEOTIDE-BINDING PROTEIN"/>
    <property type="match status" value="1"/>
</dbReference>
<dbReference type="InterPro" id="IPR012349">
    <property type="entry name" value="Split_barrel_FMN-bd"/>
</dbReference>
<reference evidence="1 2" key="1">
    <citation type="journal article" date="2019" name="Int. J. Syst. Evol. Microbiol.">
        <title>The Global Catalogue of Microorganisms (GCM) 10K type strain sequencing project: providing services to taxonomists for standard genome sequencing and annotation.</title>
        <authorList>
            <consortium name="The Broad Institute Genomics Platform"/>
            <consortium name="The Broad Institute Genome Sequencing Center for Infectious Disease"/>
            <person name="Wu L."/>
            <person name="Ma J."/>
        </authorList>
    </citation>
    <scope>NUCLEOTIDE SEQUENCE [LARGE SCALE GENOMIC DNA]</scope>
    <source>
        <strain evidence="1 2">JCM 1417</strain>
    </source>
</reference>
<evidence type="ECO:0000313" key="2">
    <source>
        <dbReference type="Proteomes" id="UP001501047"/>
    </source>
</evidence>
<comment type="caution">
    <text evidence="1">The sequence shown here is derived from an EMBL/GenBank/DDBJ whole genome shotgun (WGS) entry which is preliminary data.</text>
</comment>
<accession>A0ABN1KRH9</accession>
<evidence type="ECO:0000313" key="1">
    <source>
        <dbReference type="EMBL" id="GAA0774182.1"/>
    </source>
</evidence>
<dbReference type="EMBL" id="BAAACI010000006">
    <property type="protein sequence ID" value="GAA0774182.1"/>
    <property type="molecule type" value="Genomic_DNA"/>
</dbReference>
<dbReference type="PANTHER" id="PTHR34071">
    <property type="entry name" value="5-NITROIMIDAZOLE ANTIBIOTICS RESISTANCE PROTEIN, NIMA-FAMILY-RELATED PROTEIN-RELATED"/>
    <property type="match status" value="1"/>
</dbReference>
<dbReference type="SUPFAM" id="SSF50475">
    <property type="entry name" value="FMN-binding split barrel"/>
    <property type="match status" value="1"/>
</dbReference>
<gene>
    <name evidence="1" type="ORF">GCM10008908_23600</name>
</gene>
<dbReference type="Proteomes" id="UP001501047">
    <property type="component" value="Unassembled WGS sequence"/>
</dbReference>
<proteinExistence type="predicted"/>
<protein>
    <submittedName>
        <fullName evidence="1">Pyridoxamine 5'-phosphate oxidase family protein</fullName>
    </submittedName>
</protein>